<dbReference type="InterPro" id="IPR041143">
    <property type="entry name" value="YgxA_HTH"/>
</dbReference>
<dbReference type="Gene3D" id="1.20.120.330">
    <property type="entry name" value="Nucleotidyltransferases domain 2"/>
    <property type="match status" value="1"/>
</dbReference>
<name>A0A1G9B1X3_9BACI</name>
<feature type="domain" description="Nucleotidyltransferase-like" evidence="1">
    <location>
        <begin position="1"/>
        <end position="118"/>
    </location>
</feature>
<dbReference type="InterPro" id="IPR043519">
    <property type="entry name" value="NT_sf"/>
</dbReference>
<dbReference type="GO" id="GO:0016740">
    <property type="term" value="F:transferase activity"/>
    <property type="evidence" value="ECO:0007669"/>
    <property type="project" value="UniProtKB-KW"/>
</dbReference>
<gene>
    <name evidence="4" type="ORF">SAMN05216243_2771</name>
</gene>
<dbReference type="Gene3D" id="1.10.10.10">
    <property type="entry name" value="Winged helix-like DNA-binding domain superfamily/Winged helix DNA-binding domain"/>
    <property type="match status" value="1"/>
</dbReference>
<dbReference type="InterPro" id="IPR029348">
    <property type="entry name" value="NTF-like"/>
</dbReference>
<dbReference type="Gene3D" id="3.30.460.10">
    <property type="entry name" value="Beta Polymerase, domain 2"/>
    <property type="match status" value="1"/>
</dbReference>
<dbReference type="Pfam" id="PF22339">
    <property type="entry name" value="YgxA-like_sub_bind"/>
    <property type="match status" value="1"/>
</dbReference>
<dbReference type="InterPro" id="IPR036388">
    <property type="entry name" value="WH-like_DNA-bd_sf"/>
</dbReference>
<evidence type="ECO:0000313" key="4">
    <source>
        <dbReference type="EMBL" id="SDK33579.1"/>
    </source>
</evidence>
<proteinExistence type="predicted"/>
<sequence>MKDLLRPIYQERASQSNTLGILIIEKNKPVSPVTDNFDVILLVIGRDVEQAWYVKHYQFDGKKAAMHIVDEELLHYWIDTSTYRRAVEWVINGRIVFDRNEYIANLKEELSSFPQEKREFKMALEFAKLIRSYGETKDLFQTEQYLDAYSRIVRSLHYLARLAIIEKGYHPEVVVWNHVKRIDIEVYKLYEELINSVEPIDKRVELMLLALEFAISTRAKSCSAHLLEIMNRKQEAWTFGELKVHPEIEAYAFDLGSMVEYLTEKGIIEAVQVETKGKNIYHRKYKAITS</sequence>
<dbReference type="OrthoDB" id="2350973at2"/>
<dbReference type="EMBL" id="FNFL01000005">
    <property type="protein sequence ID" value="SDK33579.1"/>
    <property type="molecule type" value="Genomic_DNA"/>
</dbReference>
<evidence type="ECO:0000259" key="3">
    <source>
        <dbReference type="Pfam" id="PF22339"/>
    </source>
</evidence>
<evidence type="ECO:0000259" key="2">
    <source>
        <dbReference type="Pfam" id="PF18576"/>
    </source>
</evidence>
<organism evidence="4 5">
    <name type="scientific">Sediminibacillus albus</name>
    <dbReference type="NCBI Taxonomy" id="407036"/>
    <lineage>
        <taxon>Bacteria</taxon>
        <taxon>Bacillati</taxon>
        <taxon>Bacillota</taxon>
        <taxon>Bacilli</taxon>
        <taxon>Bacillales</taxon>
        <taxon>Bacillaceae</taxon>
        <taxon>Sediminibacillus</taxon>
    </lineage>
</organism>
<reference evidence="4 5" key="1">
    <citation type="submission" date="2016-10" db="EMBL/GenBank/DDBJ databases">
        <authorList>
            <person name="de Groot N.N."/>
        </authorList>
    </citation>
    <scope>NUCLEOTIDE SEQUENCE [LARGE SCALE GENOMIC DNA]</scope>
    <source>
        <strain evidence="4 5">CGMCC 1.6502</strain>
    </source>
</reference>
<dbReference type="RefSeq" id="WP_093215330.1">
    <property type="nucleotide sequence ID" value="NZ_FNFL01000005.1"/>
</dbReference>
<evidence type="ECO:0000313" key="5">
    <source>
        <dbReference type="Proteomes" id="UP000198694"/>
    </source>
</evidence>
<dbReference type="STRING" id="407036.SAMN05216243_2771"/>
<feature type="domain" description="YgxA-like substrate binding" evidence="3">
    <location>
        <begin position="120"/>
        <end position="217"/>
    </location>
</feature>
<keyword evidence="4" id="KW-0808">Transferase</keyword>
<dbReference type="Pfam" id="PF18576">
    <property type="entry name" value="HTH_52"/>
    <property type="match status" value="1"/>
</dbReference>
<dbReference type="Pfam" id="PF14540">
    <property type="entry name" value="NTF-like"/>
    <property type="match status" value="1"/>
</dbReference>
<dbReference type="AlphaFoldDB" id="A0A1G9B1X3"/>
<protein>
    <submittedName>
        <fullName evidence="4">Nucleotidyltransferase-like</fullName>
    </submittedName>
</protein>
<evidence type="ECO:0000259" key="1">
    <source>
        <dbReference type="Pfam" id="PF14540"/>
    </source>
</evidence>
<accession>A0A1G9B1X3</accession>
<keyword evidence="5" id="KW-1185">Reference proteome</keyword>
<dbReference type="Proteomes" id="UP000198694">
    <property type="component" value="Unassembled WGS sequence"/>
</dbReference>
<feature type="domain" description="YgxA-like helix-turn-helix" evidence="2">
    <location>
        <begin position="224"/>
        <end position="286"/>
    </location>
</feature>
<dbReference type="InterPro" id="IPR054515">
    <property type="entry name" value="YgxA-like_substrate-bd"/>
</dbReference>